<feature type="region of interest" description="Disordered" evidence="2">
    <location>
        <begin position="400"/>
        <end position="436"/>
    </location>
</feature>
<dbReference type="Proteomes" id="UP000595140">
    <property type="component" value="Unassembled WGS sequence"/>
</dbReference>
<feature type="region of interest" description="Disordered" evidence="2">
    <location>
        <begin position="102"/>
        <end position="159"/>
    </location>
</feature>
<dbReference type="PANTHER" id="PTHR39104">
    <property type="entry name" value="AMINO ACID-LIGASE"/>
    <property type="match status" value="1"/>
</dbReference>
<keyword evidence="4" id="KW-1185">Reference proteome</keyword>
<evidence type="ECO:0000313" key="4">
    <source>
        <dbReference type="Proteomes" id="UP000595140"/>
    </source>
</evidence>
<name>A0A484NGV9_9ASTE</name>
<evidence type="ECO:0000313" key="3">
    <source>
        <dbReference type="EMBL" id="VFR00616.1"/>
    </source>
</evidence>
<gene>
    <name evidence="3" type="ORF">CCAM_LOCUS42391</name>
</gene>
<protein>
    <submittedName>
        <fullName evidence="3">Uncharacterized protein</fullName>
    </submittedName>
</protein>
<reference evidence="3 4" key="1">
    <citation type="submission" date="2018-04" db="EMBL/GenBank/DDBJ databases">
        <authorList>
            <person name="Vogel A."/>
        </authorList>
    </citation>
    <scope>NUCLEOTIDE SEQUENCE [LARGE SCALE GENOMIC DNA]</scope>
</reference>
<keyword evidence="1" id="KW-0175">Coiled coil</keyword>
<evidence type="ECO:0000256" key="2">
    <source>
        <dbReference type="SAM" id="MobiDB-lite"/>
    </source>
</evidence>
<evidence type="ECO:0000256" key="1">
    <source>
        <dbReference type="SAM" id="Coils"/>
    </source>
</evidence>
<feature type="compositionally biased region" description="Polar residues" evidence="2">
    <location>
        <begin position="134"/>
        <end position="143"/>
    </location>
</feature>
<sequence>MAEEKKRTINLFCPSLSKLVPVVAWEDERIDLGHIARTFGIEPATLKLNGHFISRGVDLIASSVTWKSLLSFFSARGFSTGDSHSDALTVDGKLSKLGTKLMSDREDSQNSSVHSYGSGDRSQTSSSSSSSSSERPATSQQRQPVDAPTGAPSSSAAQVVSVAQPGDEGFIQLDDQLLQEQPSYMQKVQVHELRNLMPDGDLGEFSIHPFKVLFLETYRIMPGQMAPNGHPFPFAQNVRGKRMKRQVKPAETDDLVAWETTLRAGDASTRGLYNVGKCSVYPGRETDPELEIVLAEAIPNAIPIHRVRGSKAPVTAAADPSRPGKKKKEKVVKFQSKFATPKIVVEEPSTAQPLSQPSSQPFLLEEQPAQSQQGTSRPIHSGELYINVDTLEFDNMLAETGHTSEAETRKRRRAEVVDQPAKRVAQSSDVGQEPGEPRSFALMVRSDEELFQAFQSDLQEVGRIGLEYFTRLVKSRDEEKAWLEAMMVECWKDAQAAHAKAEKAEEKLVEHCAVYRQLYAKHDGLLKATKEADAQAQEKIQQLEADNAQSAEEIARLGDKLAKERAERAALAAAWVTQEPEEFTARALPDRETAIRFFQGLYKHNVSAGIVDEIGTYGFESGQYDERRALYGILGQRIQGFQPKALSLPELHDEAPVPPFLGI</sequence>
<feature type="compositionally biased region" description="Polar residues" evidence="2">
    <location>
        <begin position="109"/>
        <end position="124"/>
    </location>
</feature>
<dbReference type="AlphaFoldDB" id="A0A484NGV9"/>
<feature type="region of interest" description="Disordered" evidence="2">
    <location>
        <begin position="311"/>
        <end position="331"/>
    </location>
</feature>
<dbReference type="EMBL" id="OOIL02006707">
    <property type="protein sequence ID" value="VFR00616.1"/>
    <property type="molecule type" value="Genomic_DNA"/>
</dbReference>
<dbReference type="OrthoDB" id="751983at2759"/>
<accession>A0A484NGV9</accession>
<feature type="coiled-coil region" evidence="1">
    <location>
        <begin position="526"/>
        <end position="567"/>
    </location>
</feature>
<dbReference type="PANTHER" id="PTHR39104:SF1">
    <property type="entry name" value="AMINO ACID-LIGASE"/>
    <property type="match status" value="1"/>
</dbReference>
<organism evidence="3 4">
    <name type="scientific">Cuscuta campestris</name>
    <dbReference type="NCBI Taxonomy" id="132261"/>
    <lineage>
        <taxon>Eukaryota</taxon>
        <taxon>Viridiplantae</taxon>
        <taxon>Streptophyta</taxon>
        <taxon>Embryophyta</taxon>
        <taxon>Tracheophyta</taxon>
        <taxon>Spermatophyta</taxon>
        <taxon>Magnoliopsida</taxon>
        <taxon>eudicotyledons</taxon>
        <taxon>Gunneridae</taxon>
        <taxon>Pentapetalae</taxon>
        <taxon>asterids</taxon>
        <taxon>lamiids</taxon>
        <taxon>Solanales</taxon>
        <taxon>Convolvulaceae</taxon>
        <taxon>Cuscuteae</taxon>
        <taxon>Cuscuta</taxon>
        <taxon>Cuscuta subgen. Grammica</taxon>
        <taxon>Cuscuta sect. Cleistogrammica</taxon>
    </lineage>
</organism>
<proteinExistence type="predicted"/>